<dbReference type="InterPro" id="IPR004119">
    <property type="entry name" value="EcKL"/>
</dbReference>
<evidence type="ECO:0000313" key="3">
    <source>
        <dbReference type="Proteomes" id="UP001642540"/>
    </source>
</evidence>
<gene>
    <name evidence="2" type="ORF">ODALV1_LOCUS1416</name>
</gene>
<evidence type="ECO:0000259" key="1">
    <source>
        <dbReference type="SMART" id="SM00587"/>
    </source>
</evidence>
<protein>
    <recommendedName>
        <fullName evidence="1">CHK kinase-like domain-containing protein</fullName>
    </recommendedName>
</protein>
<dbReference type="Pfam" id="PF02958">
    <property type="entry name" value="EcKL"/>
    <property type="match status" value="1"/>
</dbReference>
<dbReference type="EMBL" id="CAXLJM020000004">
    <property type="protein sequence ID" value="CAL8070771.1"/>
    <property type="molecule type" value="Genomic_DNA"/>
</dbReference>
<comment type="caution">
    <text evidence="2">The sequence shown here is derived from an EMBL/GenBank/DDBJ whole genome shotgun (WGS) entry which is preliminary data.</text>
</comment>
<dbReference type="InterPro" id="IPR011009">
    <property type="entry name" value="Kinase-like_dom_sf"/>
</dbReference>
<organism evidence="2 3">
    <name type="scientific">Orchesella dallaii</name>
    <dbReference type="NCBI Taxonomy" id="48710"/>
    <lineage>
        <taxon>Eukaryota</taxon>
        <taxon>Metazoa</taxon>
        <taxon>Ecdysozoa</taxon>
        <taxon>Arthropoda</taxon>
        <taxon>Hexapoda</taxon>
        <taxon>Collembola</taxon>
        <taxon>Entomobryomorpha</taxon>
        <taxon>Entomobryoidea</taxon>
        <taxon>Orchesellidae</taxon>
        <taxon>Orchesellinae</taxon>
        <taxon>Orchesella</taxon>
    </lineage>
</organism>
<name>A0ABP1PLM3_9HEXA</name>
<feature type="domain" description="CHK kinase-like" evidence="1">
    <location>
        <begin position="131"/>
        <end position="337"/>
    </location>
</feature>
<dbReference type="PANTHER" id="PTHR11012:SF30">
    <property type="entry name" value="PROTEIN KINASE-LIKE DOMAIN-CONTAINING"/>
    <property type="match status" value="1"/>
</dbReference>
<proteinExistence type="predicted"/>
<dbReference type="SMART" id="SM00587">
    <property type="entry name" value="CHK"/>
    <property type="match status" value="1"/>
</dbReference>
<dbReference type="PANTHER" id="PTHR11012">
    <property type="entry name" value="PROTEIN KINASE-LIKE DOMAIN-CONTAINING"/>
    <property type="match status" value="1"/>
</dbReference>
<dbReference type="Proteomes" id="UP001642540">
    <property type="component" value="Unassembled WGS sequence"/>
</dbReference>
<dbReference type="Gene3D" id="3.90.1200.10">
    <property type="match status" value="1"/>
</dbReference>
<sequence length="426" mass="48527">MSSTSKNEVLETSDEVTLKYKEIVKANGINDEVSEVIVKSSGLLGEGFASLTQYVTINFQNPDIKPLHLFVKTHTSNSSHSEFLTESKLFEKEARFFMEYVPAAIEFCKSKGCEGLVDMYPKCYYGDDDMIVFENLVVGKGYVMLDKQEMQDLEATKLGINSLAKHHAISYALIQEMGGPEPFFQRFPNLDFEVYNQPSARKMIAPMVDNAIKTNVKILQNDNAASDKDEIINFLNSYDEKSYDDILNVIKDSPKEDKFVCLGHGDYWNNNMMFKKDDNTNEFIGHMLIDLQITRYNSPGLDLGQYLFTSVKPEVRRAHWDEILTHYFDTLKSTAFQLGHPIDLTYQELQETFRRALRPGFFFGMCVATGAGFEAFQNINMNEIGDIENFSVLMDQAVQKWIKANPEKAGECVQAILDLVNEYKAL</sequence>
<dbReference type="InterPro" id="IPR015897">
    <property type="entry name" value="CHK_kinase-like"/>
</dbReference>
<keyword evidence="3" id="KW-1185">Reference proteome</keyword>
<reference evidence="2 3" key="1">
    <citation type="submission" date="2024-08" db="EMBL/GenBank/DDBJ databases">
        <authorList>
            <person name="Cucini C."/>
            <person name="Frati F."/>
        </authorList>
    </citation>
    <scope>NUCLEOTIDE SEQUENCE [LARGE SCALE GENOMIC DNA]</scope>
</reference>
<dbReference type="SUPFAM" id="SSF56112">
    <property type="entry name" value="Protein kinase-like (PK-like)"/>
    <property type="match status" value="1"/>
</dbReference>
<accession>A0ABP1PLM3</accession>
<evidence type="ECO:0000313" key="2">
    <source>
        <dbReference type="EMBL" id="CAL8070771.1"/>
    </source>
</evidence>